<sequence>MIGAFRFEDGAYRARLEPPYSTLIARLMREILVVLDEPGELGSFIQAATQLETERPAPEECALGHLLPAMSEDPEDASGLRALTEDFLRAEKSSRLRVVGGQIERAALHGGVEVEVAPDEVWEWLAALNDLRLGLAGELGIETDGDVERIEALACADPDGSREQPAAAIYSVLTWWQDSLIAALNSSEASN</sequence>
<organism evidence="1 2">
    <name type="scientific">Schaalia hyovaginalis</name>
    <dbReference type="NCBI Taxonomy" id="29316"/>
    <lineage>
        <taxon>Bacteria</taxon>
        <taxon>Bacillati</taxon>
        <taxon>Actinomycetota</taxon>
        <taxon>Actinomycetes</taxon>
        <taxon>Actinomycetales</taxon>
        <taxon>Actinomycetaceae</taxon>
        <taxon>Schaalia</taxon>
    </lineage>
</organism>
<dbReference type="InterPro" id="IPR018561">
    <property type="entry name" value="AosR"/>
</dbReference>
<keyword evidence="2" id="KW-1185">Reference proteome</keyword>
<dbReference type="AlphaFoldDB" id="A0A923E354"/>
<accession>A0A923E354</accession>
<dbReference type="Pfam" id="PF09438">
    <property type="entry name" value="DUF2017"/>
    <property type="match status" value="1"/>
</dbReference>
<gene>
    <name evidence="1" type="ORF">HD592_001721</name>
</gene>
<dbReference type="Proteomes" id="UP000617426">
    <property type="component" value="Unassembled WGS sequence"/>
</dbReference>
<proteinExistence type="predicted"/>
<evidence type="ECO:0008006" key="3">
    <source>
        <dbReference type="Google" id="ProtNLM"/>
    </source>
</evidence>
<reference evidence="1" key="1">
    <citation type="submission" date="2020-08" db="EMBL/GenBank/DDBJ databases">
        <title>Sequencing the genomes of 1000 actinobacteria strains.</title>
        <authorList>
            <person name="Klenk H.-P."/>
        </authorList>
    </citation>
    <scope>NUCLEOTIDE SEQUENCE</scope>
    <source>
        <strain evidence="1">DSM 10695</strain>
    </source>
</reference>
<comment type="caution">
    <text evidence="1">The sequence shown here is derived from an EMBL/GenBank/DDBJ whole genome shotgun (WGS) entry which is preliminary data.</text>
</comment>
<dbReference type="RefSeq" id="WP_184453380.1">
    <property type="nucleotide sequence ID" value="NZ_JACHMK010000001.1"/>
</dbReference>
<evidence type="ECO:0000313" key="1">
    <source>
        <dbReference type="EMBL" id="MBB6335156.1"/>
    </source>
</evidence>
<evidence type="ECO:0000313" key="2">
    <source>
        <dbReference type="Proteomes" id="UP000617426"/>
    </source>
</evidence>
<protein>
    <recommendedName>
        <fullName evidence="3">DUF2017 domain-containing protein</fullName>
    </recommendedName>
</protein>
<name>A0A923E354_9ACTO</name>
<dbReference type="EMBL" id="JACHMK010000001">
    <property type="protein sequence ID" value="MBB6335156.1"/>
    <property type="molecule type" value="Genomic_DNA"/>
</dbReference>